<evidence type="ECO:0000256" key="10">
    <source>
        <dbReference type="PROSITE-ProRule" id="PRU00169"/>
    </source>
</evidence>
<dbReference type="PIRSF" id="PIRSF006171">
    <property type="entry name" value="RR_citrat_malat"/>
    <property type="match status" value="1"/>
</dbReference>
<evidence type="ECO:0000256" key="6">
    <source>
        <dbReference type="ARBA" id="ARBA00023125"/>
    </source>
</evidence>
<comment type="subcellular location">
    <subcellularLocation>
        <location evidence="1 9">Cytoplasm</location>
    </subcellularLocation>
</comment>
<evidence type="ECO:0000256" key="1">
    <source>
        <dbReference type="ARBA" id="ARBA00004496"/>
    </source>
</evidence>
<dbReference type="PANTHER" id="PTHR45526:SF1">
    <property type="entry name" value="TRANSCRIPTIONAL REGULATORY PROTEIN DCUR-RELATED"/>
    <property type="match status" value="1"/>
</dbReference>
<keyword evidence="2 9" id="KW-0963">Cytoplasm</keyword>
<sequence>MSEPIRVLIVEDDPMVMRLNLEYLNRLDDVTLAAQCLDVPTALEVLEQQPVDLLLLDVYLRERSGLEIVRQLQRQGRDVDVILITAASELETVRSARQLGVRDFLIKPFEFERFRAAVGACIANRRSLQQLPAQVEQRDLDRLFQPTPPAPRRPDGLPKGLTAPTLAQVAQAILSLGDAAFATEELAPMTGMSRVSLRKYLKHLAEREVLEESFHYGQVGRPAFSYRCRDPQALRTLSGE</sequence>
<evidence type="ECO:0000256" key="3">
    <source>
        <dbReference type="ARBA" id="ARBA00022553"/>
    </source>
</evidence>
<dbReference type="Proteomes" id="UP001251374">
    <property type="component" value="Unassembled WGS sequence"/>
</dbReference>
<keyword evidence="6 9" id="KW-0238">DNA-binding</keyword>
<keyword evidence="7 9" id="KW-0010">Activator</keyword>
<reference evidence="12 13" key="1">
    <citation type="submission" date="2023-04" db="EMBL/GenBank/DDBJ databases">
        <title>A long-awaited taxogenomic arrangement of the family Halomonadaceae.</title>
        <authorList>
            <person name="De La Haba R."/>
            <person name="Chuvochina M."/>
            <person name="Wittouck S."/>
            <person name="Arahal D.R."/>
            <person name="Sanchez-Porro C."/>
            <person name="Hugenholtz P."/>
            <person name="Ventosa A."/>
        </authorList>
    </citation>
    <scope>NUCLEOTIDE SEQUENCE [LARGE SCALE GENOMIC DNA]</scope>
    <source>
        <strain evidence="12 13">DSM 26770</strain>
    </source>
</reference>
<accession>A0ABU1HG27</accession>
<keyword evidence="4 9" id="KW-0902">Two-component regulatory system</keyword>
<feature type="domain" description="Response regulatory" evidence="11">
    <location>
        <begin position="6"/>
        <end position="122"/>
    </location>
</feature>
<gene>
    <name evidence="12" type="ORF">QC821_14190</name>
</gene>
<evidence type="ECO:0000259" key="11">
    <source>
        <dbReference type="PROSITE" id="PS50110"/>
    </source>
</evidence>
<dbReference type="InterPro" id="IPR011006">
    <property type="entry name" value="CheY-like_superfamily"/>
</dbReference>
<keyword evidence="13" id="KW-1185">Reference proteome</keyword>
<evidence type="ECO:0000313" key="12">
    <source>
        <dbReference type="EMBL" id="MDR5906423.1"/>
    </source>
</evidence>
<evidence type="ECO:0000256" key="7">
    <source>
        <dbReference type="ARBA" id="ARBA00023159"/>
    </source>
</evidence>
<comment type="caution">
    <text evidence="12">The sequence shown here is derived from an EMBL/GenBank/DDBJ whole genome shotgun (WGS) entry which is preliminary data.</text>
</comment>
<dbReference type="Pfam" id="PF00072">
    <property type="entry name" value="Response_reg"/>
    <property type="match status" value="1"/>
</dbReference>
<dbReference type="EMBL" id="JARWAM010000009">
    <property type="protein sequence ID" value="MDR5906423.1"/>
    <property type="molecule type" value="Genomic_DNA"/>
</dbReference>
<protein>
    <recommendedName>
        <fullName evidence="9">Transcriptional regulatory protein</fullName>
    </recommendedName>
</protein>
<dbReference type="PANTHER" id="PTHR45526">
    <property type="entry name" value="TRANSCRIPTIONAL REGULATORY PROTEIN DPIA"/>
    <property type="match status" value="1"/>
</dbReference>
<evidence type="ECO:0000256" key="9">
    <source>
        <dbReference type="PIRNR" id="PIRNR006171"/>
    </source>
</evidence>
<dbReference type="PROSITE" id="PS50110">
    <property type="entry name" value="RESPONSE_REGULATORY"/>
    <property type="match status" value="1"/>
</dbReference>
<evidence type="ECO:0000256" key="2">
    <source>
        <dbReference type="ARBA" id="ARBA00022490"/>
    </source>
</evidence>
<organism evidence="12 13">
    <name type="scientific">Franzmannia qiaohouensis</name>
    <dbReference type="NCBI Taxonomy" id="1329370"/>
    <lineage>
        <taxon>Bacteria</taxon>
        <taxon>Pseudomonadati</taxon>
        <taxon>Pseudomonadota</taxon>
        <taxon>Gammaproteobacteria</taxon>
        <taxon>Oceanospirillales</taxon>
        <taxon>Halomonadaceae</taxon>
        <taxon>Franzmannia</taxon>
    </lineage>
</organism>
<dbReference type="SUPFAM" id="SSF52172">
    <property type="entry name" value="CheY-like"/>
    <property type="match status" value="1"/>
</dbReference>
<keyword evidence="3 10" id="KW-0597">Phosphoprotein</keyword>
<dbReference type="InterPro" id="IPR001789">
    <property type="entry name" value="Sig_transdc_resp-reg_receiver"/>
</dbReference>
<feature type="modified residue" description="4-aspartylphosphate" evidence="10">
    <location>
        <position position="57"/>
    </location>
</feature>
<dbReference type="InterPro" id="IPR024187">
    <property type="entry name" value="Sig_transdc_resp-reg_cit/mal"/>
</dbReference>
<name>A0ABU1HG27_9GAMM</name>
<dbReference type="SMART" id="SM00448">
    <property type="entry name" value="REC"/>
    <property type="match status" value="1"/>
</dbReference>
<dbReference type="InterPro" id="IPR051271">
    <property type="entry name" value="2C-system_Tx_regulators"/>
</dbReference>
<keyword evidence="8 9" id="KW-0804">Transcription</keyword>
<evidence type="ECO:0000256" key="8">
    <source>
        <dbReference type="ARBA" id="ARBA00023163"/>
    </source>
</evidence>
<proteinExistence type="predicted"/>
<keyword evidence="5 9" id="KW-0805">Transcription regulation</keyword>
<dbReference type="RefSeq" id="WP_309722719.1">
    <property type="nucleotide sequence ID" value="NZ_JARWAM010000009.1"/>
</dbReference>
<evidence type="ECO:0000313" key="13">
    <source>
        <dbReference type="Proteomes" id="UP001251374"/>
    </source>
</evidence>
<evidence type="ECO:0000256" key="5">
    <source>
        <dbReference type="ARBA" id="ARBA00023015"/>
    </source>
</evidence>
<evidence type="ECO:0000256" key="4">
    <source>
        <dbReference type="ARBA" id="ARBA00023012"/>
    </source>
</evidence>
<dbReference type="Gene3D" id="3.40.50.2300">
    <property type="match status" value="1"/>
</dbReference>